<dbReference type="Gene3D" id="1.10.10.60">
    <property type="entry name" value="Homeodomain-like"/>
    <property type="match status" value="1"/>
</dbReference>
<evidence type="ECO:0000313" key="7">
    <source>
        <dbReference type="EMBL" id="QDQ28624.1"/>
    </source>
</evidence>
<evidence type="ECO:0000259" key="6">
    <source>
        <dbReference type="PROSITE" id="PS01124"/>
    </source>
</evidence>
<keyword evidence="2" id="KW-0805">Transcription regulation</keyword>
<gene>
    <name evidence="7" type="ORF">FNU76_20965</name>
</gene>
<dbReference type="InterPro" id="IPR018060">
    <property type="entry name" value="HTH_AraC"/>
</dbReference>
<evidence type="ECO:0000256" key="2">
    <source>
        <dbReference type="ARBA" id="ARBA00023015"/>
    </source>
</evidence>
<dbReference type="Pfam" id="PF02311">
    <property type="entry name" value="AraC_binding"/>
    <property type="match status" value="1"/>
</dbReference>
<protein>
    <submittedName>
        <fullName evidence="7">AraC family transcriptional regulator</fullName>
    </submittedName>
</protein>
<dbReference type="SUPFAM" id="SSF46689">
    <property type="entry name" value="Homeodomain-like"/>
    <property type="match status" value="1"/>
</dbReference>
<dbReference type="KEGG" id="cari:FNU76_20965"/>
<dbReference type="SUPFAM" id="SSF51182">
    <property type="entry name" value="RmlC-like cupins"/>
    <property type="match status" value="1"/>
</dbReference>
<dbReference type="InterPro" id="IPR009057">
    <property type="entry name" value="Homeodomain-like_sf"/>
</dbReference>
<name>A0A516SKF1_9NEIS</name>
<keyword evidence="4" id="KW-0010">Activator</keyword>
<feature type="domain" description="HTH araC/xylS-type" evidence="6">
    <location>
        <begin position="160"/>
        <end position="257"/>
    </location>
</feature>
<dbReference type="InterPro" id="IPR011051">
    <property type="entry name" value="RmlC_Cupin_sf"/>
</dbReference>
<dbReference type="OrthoDB" id="2039152at2"/>
<dbReference type="FunFam" id="1.10.10.60:FF:000132">
    <property type="entry name" value="AraC family transcriptional regulator"/>
    <property type="match status" value="1"/>
</dbReference>
<evidence type="ECO:0000256" key="1">
    <source>
        <dbReference type="ARBA" id="ARBA00022491"/>
    </source>
</evidence>
<dbReference type="PROSITE" id="PS01124">
    <property type="entry name" value="HTH_ARAC_FAMILY_2"/>
    <property type="match status" value="1"/>
</dbReference>
<organism evidence="7 8">
    <name type="scientific">Chitinimonas arctica</name>
    <dbReference type="NCBI Taxonomy" id="2594795"/>
    <lineage>
        <taxon>Bacteria</taxon>
        <taxon>Pseudomonadati</taxon>
        <taxon>Pseudomonadota</taxon>
        <taxon>Betaproteobacteria</taxon>
        <taxon>Neisseriales</taxon>
        <taxon>Chitinibacteraceae</taxon>
        <taxon>Chitinimonas</taxon>
    </lineage>
</organism>
<dbReference type="GO" id="GO:0003700">
    <property type="term" value="F:DNA-binding transcription factor activity"/>
    <property type="evidence" value="ECO:0007669"/>
    <property type="project" value="InterPro"/>
</dbReference>
<dbReference type="CDD" id="cd06124">
    <property type="entry name" value="cupin_NimR-like_N"/>
    <property type="match status" value="1"/>
</dbReference>
<dbReference type="GO" id="GO:0043565">
    <property type="term" value="F:sequence-specific DNA binding"/>
    <property type="evidence" value="ECO:0007669"/>
    <property type="project" value="InterPro"/>
</dbReference>
<dbReference type="RefSeq" id="WP_144280007.1">
    <property type="nucleotide sequence ID" value="NZ_CP041730.1"/>
</dbReference>
<evidence type="ECO:0000256" key="5">
    <source>
        <dbReference type="ARBA" id="ARBA00023163"/>
    </source>
</evidence>
<accession>A0A516SKF1</accession>
<dbReference type="PRINTS" id="PR00032">
    <property type="entry name" value="HTHARAC"/>
</dbReference>
<dbReference type="PANTHER" id="PTHR11019:SF190">
    <property type="entry name" value="ARAC-FAMILY REGULATORY PROTEIN"/>
    <property type="match status" value="1"/>
</dbReference>
<keyword evidence="5" id="KW-0804">Transcription</keyword>
<evidence type="ECO:0000313" key="8">
    <source>
        <dbReference type="Proteomes" id="UP000317550"/>
    </source>
</evidence>
<dbReference type="AlphaFoldDB" id="A0A516SKF1"/>
<keyword evidence="8" id="KW-1185">Reference proteome</keyword>
<dbReference type="Gene3D" id="2.60.120.10">
    <property type="entry name" value="Jelly Rolls"/>
    <property type="match status" value="1"/>
</dbReference>
<dbReference type="InterPro" id="IPR003313">
    <property type="entry name" value="AraC-bd"/>
</dbReference>
<dbReference type="InterPro" id="IPR014710">
    <property type="entry name" value="RmlC-like_jellyroll"/>
</dbReference>
<reference evidence="8" key="1">
    <citation type="submission" date="2019-07" db="EMBL/GenBank/DDBJ databases">
        <title>Chitinimonas sp. nov., isolated from Ny-Alesund, arctica soil.</title>
        <authorList>
            <person name="Xu Q."/>
            <person name="Peng F."/>
        </authorList>
    </citation>
    <scope>NUCLEOTIDE SEQUENCE [LARGE SCALE GENOMIC DNA]</scope>
    <source>
        <strain evidence="8">R3-44</strain>
    </source>
</reference>
<dbReference type="SMART" id="SM00342">
    <property type="entry name" value="HTH_ARAC"/>
    <property type="match status" value="1"/>
</dbReference>
<keyword evidence="1" id="KW-0678">Repressor</keyword>
<sequence length="266" mass="29702">MANNYLAIPDFTTLPAPVYFRHDEFGADTHSAPHSHAWGQLNYVANGVMQLEISGRRFLSPPQYAVWIPPHARHSCYNRYAVVYRSIYLALDLCAGLPTQPCTLIISPILKAILADFADRDVKVPERDVDLRLAQVLVDQLNLAPVEMRYLPFADTPILATVLEGLQADPGDNRSLADWAVHVHSTERTLARHCQRELGMTLGEWRQRLRFLRAIDSLEAGQTIQAIAFDLGYSTASAFIAMFQRLSGTTPDQYRRIAAAKAAPTS</sequence>
<proteinExistence type="predicted"/>
<dbReference type="Proteomes" id="UP000317550">
    <property type="component" value="Chromosome"/>
</dbReference>
<evidence type="ECO:0000256" key="3">
    <source>
        <dbReference type="ARBA" id="ARBA00023125"/>
    </source>
</evidence>
<dbReference type="EMBL" id="CP041730">
    <property type="protein sequence ID" value="QDQ28624.1"/>
    <property type="molecule type" value="Genomic_DNA"/>
</dbReference>
<dbReference type="InterPro" id="IPR020449">
    <property type="entry name" value="Tscrpt_reg_AraC-type_HTH"/>
</dbReference>
<evidence type="ECO:0000256" key="4">
    <source>
        <dbReference type="ARBA" id="ARBA00023159"/>
    </source>
</evidence>
<keyword evidence="3" id="KW-0238">DNA-binding</keyword>
<dbReference type="PANTHER" id="PTHR11019">
    <property type="entry name" value="HTH-TYPE TRANSCRIPTIONAL REGULATOR NIMR"/>
    <property type="match status" value="1"/>
</dbReference>
<dbReference type="Pfam" id="PF12833">
    <property type="entry name" value="HTH_18"/>
    <property type="match status" value="1"/>
</dbReference>